<proteinExistence type="inferred from homology"/>
<gene>
    <name evidence="8" type="primary">vapC</name>
    <name evidence="10" type="ORF">MZV50_10400</name>
</gene>
<dbReference type="InterPro" id="IPR050556">
    <property type="entry name" value="Type_II_TA_system_RNase"/>
</dbReference>
<dbReference type="EC" id="3.1.-.-" evidence="8"/>
<evidence type="ECO:0000313" key="11">
    <source>
        <dbReference type="Proteomes" id="UP001057520"/>
    </source>
</evidence>
<comment type="function">
    <text evidence="8">Toxic component of a toxin-antitoxin (TA) system. An RNase.</text>
</comment>
<evidence type="ECO:0000256" key="7">
    <source>
        <dbReference type="ARBA" id="ARBA00038093"/>
    </source>
</evidence>
<evidence type="ECO:0000256" key="3">
    <source>
        <dbReference type="ARBA" id="ARBA00022722"/>
    </source>
</evidence>
<dbReference type="HAMAP" id="MF_00265">
    <property type="entry name" value="VapC_Nob1"/>
    <property type="match status" value="1"/>
</dbReference>
<evidence type="ECO:0000256" key="1">
    <source>
        <dbReference type="ARBA" id="ARBA00001946"/>
    </source>
</evidence>
<evidence type="ECO:0000256" key="2">
    <source>
        <dbReference type="ARBA" id="ARBA00022649"/>
    </source>
</evidence>
<dbReference type="EMBL" id="CP096040">
    <property type="protein sequence ID" value="USQ97915.1"/>
    <property type="molecule type" value="Genomic_DNA"/>
</dbReference>
<organism evidence="10 11">
    <name type="scientific">Caulobacter segnis</name>
    <dbReference type="NCBI Taxonomy" id="88688"/>
    <lineage>
        <taxon>Bacteria</taxon>
        <taxon>Pseudomonadati</taxon>
        <taxon>Pseudomonadota</taxon>
        <taxon>Alphaproteobacteria</taxon>
        <taxon>Caulobacterales</taxon>
        <taxon>Caulobacteraceae</taxon>
        <taxon>Caulobacter</taxon>
    </lineage>
</organism>
<feature type="domain" description="PIN" evidence="9">
    <location>
        <begin position="3"/>
        <end position="133"/>
    </location>
</feature>
<keyword evidence="8" id="KW-0800">Toxin</keyword>
<evidence type="ECO:0000256" key="8">
    <source>
        <dbReference type="HAMAP-Rule" id="MF_00265"/>
    </source>
</evidence>
<keyword evidence="2 8" id="KW-1277">Toxin-antitoxin system</keyword>
<evidence type="ECO:0000256" key="4">
    <source>
        <dbReference type="ARBA" id="ARBA00022723"/>
    </source>
</evidence>
<dbReference type="InterPro" id="IPR029060">
    <property type="entry name" value="PIN-like_dom_sf"/>
</dbReference>
<evidence type="ECO:0000256" key="6">
    <source>
        <dbReference type="ARBA" id="ARBA00022842"/>
    </source>
</evidence>
<dbReference type="InterPro" id="IPR022907">
    <property type="entry name" value="VapC_family"/>
</dbReference>
<comment type="cofactor">
    <cofactor evidence="1 8">
        <name>Mg(2+)</name>
        <dbReference type="ChEBI" id="CHEBI:18420"/>
    </cofactor>
</comment>
<accession>A0ABY4ZZJ5</accession>
<keyword evidence="11" id="KW-1185">Reference proteome</keyword>
<keyword evidence="5 8" id="KW-0378">Hydrolase</keyword>
<feature type="binding site" evidence="8">
    <location>
        <position position="106"/>
    </location>
    <ligand>
        <name>Mg(2+)</name>
        <dbReference type="ChEBI" id="CHEBI:18420"/>
    </ligand>
</feature>
<dbReference type="PANTHER" id="PTHR33653">
    <property type="entry name" value="RIBONUCLEASE VAPC2"/>
    <property type="match status" value="1"/>
</dbReference>
<evidence type="ECO:0000313" key="10">
    <source>
        <dbReference type="EMBL" id="USQ97915.1"/>
    </source>
</evidence>
<keyword evidence="4 8" id="KW-0479">Metal-binding</keyword>
<dbReference type="Proteomes" id="UP001057520">
    <property type="component" value="Chromosome"/>
</dbReference>
<sequence>MHLLDTDIVFELRNAKAGGADAGLAAWAAKATRSSLFVSALTLLELETAVARADRKDRAPKDRNGGLALRDWLDNRVIPAFEGRILAIDAAVVRRRAHVPLADSRDALLAATALEHGLTLATRDTAAFAKVPRLKVFNPIGYKPEALDDEEDWGQAARAGSQWLRNIFVRG</sequence>
<evidence type="ECO:0000256" key="5">
    <source>
        <dbReference type="ARBA" id="ARBA00022801"/>
    </source>
</evidence>
<keyword evidence="3 8" id="KW-0540">Nuclease</keyword>
<dbReference type="PANTHER" id="PTHR33653:SF1">
    <property type="entry name" value="RIBONUCLEASE VAPC2"/>
    <property type="match status" value="1"/>
</dbReference>
<keyword evidence="6 8" id="KW-0460">Magnesium</keyword>
<dbReference type="Pfam" id="PF01850">
    <property type="entry name" value="PIN"/>
    <property type="match status" value="1"/>
</dbReference>
<feature type="binding site" evidence="8">
    <location>
        <position position="5"/>
    </location>
    <ligand>
        <name>Mg(2+)</name>
        <dbReference type="ChEBI" id="CHEBI:18420"/>
    </ligand>
</feature>
<dbReference type="InterPro" id="IPR002716">
    <property type="entry name" value="PIN_dom"/>
</dbReference>
<comment type="similarity">
    <text evidence="7 8">Belongs to the PINc/VapC protein family.</text>
</comment>
<reference evidence="10 11" key="1">
    <citation type="submission" date="2022-04" db="EMBL/GenBank/DDBJ databases">
        <title>Genome sequence of soybean root-associated Caulobacter segnis RL271.</title>
        <authorList>
            <person name="Longley R."/>
            <person name="Bonito G."/>
            <person name="Trigodet F."/>
            <person name="Crosson S."/>
            <person name="Fiebig A."/>
        </authorList>
    </citation>
    <scope>NUCLEOTIDE SEQUENCE [LARGE SCALE GENOMIC DNA]</scope>
    <source>
        <strain evidence="10 11">RL271</strain>
    </source>
</reference>
<evidence type="ECO:0000259" key="9">
    <source>
        <dbReference type="Pfam" id="PF01850"/>
    </source>
</evidence>
<name>A0ABY4ZZJ5_9CAUL</name>
<dbReference type="SUPFAM" id="SSF88723">
    <property type="entry name" value="PIN domain-like"/>
    <property type="match status" value="1"/>
</dbReference>
<protein>
    <recommendedName>
        <fullName evidence="8">Ribonuclease VapC</fullName>
        <shortName evidence="8">RNase VapC</shortName>
        <ecNumber evidence="8">3.1.-.-</ecNumber>
    </recommendedName>
    <alternativeName>
        <fullName evidence="8">Toxin VapC</fullName>
    </alternativeName>
</protein>
<dbReference type="Gene3D" id="3.40.50.1010">
    <property type="entry name" value="5'-nuclease"/>
    <property type="match status" value="1"/>
</dbReference>